<dbReference type="PANTHER" id="PTHR32494">
    <property type="entry name" value="ALLANTOATE DEIMINASE-RELATED"/>
    <property type="match status" value="1"/>
</dbReference>
<dbReference type="Pfam" id="PF01546">
    <property type="entry name" value="Peptidase_M20"/>
    <property type="match status" value="1"/>
</dbReference>
<comment type="similarity">
    <text evidence="1">Belongs to the peptidase M20 family.</text>
</comment>
<name>A0ABP8PWF7_9ACTN</name>
<dbReference type="SUPFAM" id="SSF55031">
    <property type="entry name" value="Bacterial exopeptidase dimerisation domain"/>
    <property type="match status" value="1"/>
</dbReference>
<feature type="region of interest" description="Disordered" evidence="3">
    <location>
        <begin position="1"/>
        <end position="54"/>
    </location>
</feature>
<keyword evidence="2 5" id="KW-0378">Hydrolase</keyword>
<evidence type="ECO:0000256" key="3">
    <source>
        <dbReference type="SAM" id="MobiDB-lite"/>
    </source>
</evidence>
<dbReference type="Gene3D" id="3.30.70.360">
    <property type="match status" value="1"/>
</dbReference>
<dbReference type="Proteomes" id="UP001500503">
    <property type="component" value="Unassembled WGS sequence"/>
</dbReference>
<dbReference type="PANTHER" id="PTHR32494:SF5">
    <property type="entry name" value="ALLANTOATE AMIDOHYDROLASE"/>
    <property type="match status" value="1"/>
</dbReference>
<sequence>MSVTSETRAATGRTRADSPTAGAAGRSKRGASPRRGPDAPPAGAGGASGPLPASAPRIADALEELAGLSEGGPGVTRLAYSPLERQAHELFASWMRAAGCTVTVDPAGNTIATRPGRRADAPALGTGSHLDSVYNGGRFDGITGVVAAVEVARLLAEAKIETEHPLKFVAFAGEEGARFGQACLGSKLAAGLSSVAELNSRRDRDGVSVADAMSALGFDPARAVANPWRPQDWAAFLELHVEQGSVLERGQISVGAVDLISGSTRLELTLDGQASHTGGTPMRGRSDALAAASEAVLIAEELALDTRHRGTRATVGRLEVYPGSITTIPGRVTLSVDVRDIDADRQRLTAAEIVRRVQAVCDRRRVRLDVRLLADTSPVVLPVWVRRFITTAASELDVSYRVMTSGASHDAQMINRITPAGMVFVPSRAGLSHVPEEWTAPDEIATGVQVLAAGLLRLDRDLTELAGRR</sequence>
<evidence type="ECO:0000256" key="1">
    <source>
        <dbReference type="ARBA" id="ARBA00006153"/>
    </source>
</evidence>
<evidence type="ECO:0000313" key="5">
    <source>
        <dbReference type="EMBL" id="GAA4493674.1"/>
    </source>
</evidence>
<evidence type="ECO:0000313" key="6">
    <source>
        <dbReference type="Proteomes" id="UP001500503"/>
    </source>
</evidence>
<keyword evidence="6" id="KW-1185">Reference proteome</keyword>
<dbReference type="EMBL" id="BAABHF010000019">
    <property type="protein sequence ID" value="GAA4493674.1"/>
    <property type="molecule type" value="Genomic_DNA"/>
</dbReference>
<dbReference type="CDD" id="cd03884">
    <property type="entry name" value="M20_bAS"/>
    <property type="match status" value="1"/>
</dbReference>
<dbReference type="InterPro" id="IPR010158">
    <property type="entry name" value="Amidase_Cbmase"/>
</dbReference>
<organism evidence="5 6">
    <name type="scientific">Actinoallomurus oryzae</name>
    <dbReference type="NCBI Taxonomy" id="502180"/>
    <lineage>
        <taxon>Bacteria</taxon>
        <taxon>Bacillati</taxon>
        <taxon>Actinomycetota</taxon>
        <taxon>Actinomycetes</taxon>
        <taxon>Streptosporangiales</taxon>
        <taxon>Thermomonosporaceae</taxon>
        <taxon>Actinoallomurus</taxon>
    </lineage>
</organism>
<dbReference type="InterPro" id="IPR011650">
    <property type="entry name" value="Peptidase_M20_dimer"/>
</dbReference>
<reference evidence="6" key="1">
    <citation type="journal article" date="2019" name="Int. J. Syst. Evol. Microbiol.">
        <title>The Global Catalogue of Microorganisms (GCM) 10K type strain sequencing project: providing services to taxonomists for standard genome sequencing and annotation.</title>
        <authorList>
            <consortium name="The Broad Institute Genomics Platform"/>
            <consortium name="The Broad Institute Genome Sequencing Center for Infectious Disease"/>
            <person name="Wu L."/>
            <person name="Ma J."/>
        </authorList>
    </citation>
    <scope>NUCLEOTIDE SEQUENCE [LARGE SCALE GENOMIC DNA]</scope>
    <source>
        <strain evidence="6">JCM 17933</strain>
    </source>
</reference>
<evidence type="ECO:0000259" key="4">
    <source>
        <dbReference type="Pfam" id="PF07687"/>
    </source>
</evidence>
<dbReference type="InterPro" id="IPR036264">
    <property type="entry name" value="Bact_exopeptidase_dim_dom"/>
</dbReference>
<dbReference type="InterPro" id="IPR002933">
    <property type="entry name" value="Peptidase_M20"/>
</dbReference>
<gene>
    <name evidence="5" type="ORF">GCM10023191_031460</name>
</gene>
<comment type="caution">
    <text evidence="5">The sequence shown here is derived from an EMBL/GenBank/DDBJ whole genome shotgun (WGS) entry which is preliminary data.</text>
</comment>
<dbReference type="Gene3D" id="3.40.630.10">
    <property type="entry name" value="Zn peptidases"/>
    <property type="match status" value="1"/>
</dbReference>
<feature type="domain" description="Peptidase M20 dimerisation" evidence="4">
    <location>
        <begin position="262"/>
        <end position="359"/>
    </location>
</feature>
<dbReference type="NCBIfam" id="NF006771">
    <property type="entry name" value="PRK09290.1-5"/>
    <property type="match status" value="1"/>
</dbReference>
<evidence type="ECO:0000256" key="2">
    <source>
        <dbReference type="ARBA" id="ARBA00022801"/>
    </source>
</evidence>
<dbReference type="Pfam" id="PF07687">
    <property type="entry name" value="M20_dimer"/>
    <property type="match status" value="1"/>
</dbReference>
<dbReference type="GO" id="GO:0016787">
    <property type="term" value="F:hydrolase activity"/>
    <property type="evidence" value="ECO:0007669"/>
    <property type="project" value="UniProtKB-KW"/>
</dbReference>
<dbReference type="PIRSF" id="PIRSF001235">
    <property type="entry name" value="Amidase_carbamoylase"/>
    <property type="match status" value="1"/>
</dbReference>
<dbReference type="RefSeq" id="WP_345463820.1">
    <property type="nucleotide sequence ID" value="NZ_BAABHF010000019.1"/>
</dbReference>
<protein>
    <submittedName>
        <fullName evidence="5">Zn-dependent hydrolase</fullName>
    </submittedName>
</protein>
<dbReference type="SUPFAM" id="SSF53187">
    <property type="entry name" value="Zn-dependent exopeptidases"/>
    <property type="match status" value="1"/>
</dbReference>
<dbReference type="NCBIfam" id="TIGR01879">
    <property type="entry name" value="hydantase"/>
    <property type="match status" value="1"/>
</dbReference>
<accession>A0ABP8PWF7</accession>
<proteinExistence type="inferred from homology"/>